<proteinExistence type="predicted"/>
<dbReference type="AlphaFoldDB" id="L8JTN5"/>
<sequence length="39" mass="4605">MYRLKHAIYYKMAGRMVSGMFTMRPACQFRKGGMSSVRR</sequence>
<comment type="caution">
    <text evidence="1">The sequence shown here is derived from an EMBL/GenBank/DDBJ whole genome shotgun (WGS) entry which is preliminary data.</text>
</comment>
<gene>
    <name evidence="1" type="ORF">C900_01628</name>
</gene>
<keyword evidence="2" id="KW-1185">Reference proteome</keyword>
<evidence type="ECO:0000313" key="2">
    <source>
        <dbReference type="Proteomes" id="UP000011135"/>
    </source>
</evidence>
<name>L8JTN5_9BACT</name>
<dbReference type="STRING" id="1237149.C900_01628"/>
<reference evidence="1 2" key="1">
    <citation type="submission" date="2012-12" db="EMBL/GenBank/DDBJ databases">
        <title>Genome assembly of Fulvivirga imtechensis AK7.</title>
        <authorList>
            <person name="Nupur N."/>
            <person name="Khatri I."/>
            <person name="Kumar R."/>
            <person name="Subramanian S."/>
            <person name="Pinnaka A."/>
        </authorList>
    </citation>
    <scope>NUCLEOTIDE SEQUENCE [LARGE SCALE GENOMIC DNA]</scope>
    <source>
        <strain evidence="1 2">AK7</strain>
    </source>
</reference>
<accession>L8JTN5</accession>
<dbReference type="EMBL" id="AMZN01000024">
    <property type="protein sequence ID" value="ELR72346.1"/>
    <property type="molecule type" value="Genomic_DNA"/>
</dbReference>
<dbReference type="Proteomes" id="UP000011135">
    <property type="component" value="Unassembled WGS sequence"/>
</dbReference>
<protein>
    <submittedName>
        <fullName evidence="1">Uncharacterized protein</fullName>
    </submittedName>
</protein>
<evidence type="ECO:0000313" key="1">
    <source>
        <dbReference type="EMBL" id="ELR72346.1"/>
    </source>
</evidence>
<organism evidence="1 2">
    <name type="scientific">Fulvivirga imtechensis AK7</name>
    <dbReference type="NCBI Taxonomy" id="1237149"/>
    <lineage>
        <taxon>Bacteria</taxon>
        <taxon>Pseudomonadati</taxon>
        <taxon>Bacteroidota</taxon>
        <taxon>Cytophagia</taxon>
        <taxon>Cytophagales</taxon>
        <taxon>Fulvivirgaceae</taxon>
        <taxon>Fulvivirga</taxon>
    </lineage>
</organism>